<name>X1VMA5_9ZZZZ</name>
<organism evidence="1">
    <name type="scientific">marine sediment metagenome</name>
    <dbReference type="NCBI Taxonomy" id="412755"/>
    <lineage>
        <taxon>unclassified sequences</taxon>
        <taxon>metagenomes</taxon>
        <taxon>ecological metagenomes</taxon>
    </lineage>
</organism>
<protein>
    <submittedName>
        <fullName evidence="1">Uncharacterized protein</fullName>
    </submittedName>
</protein>
<gene>
    <name evidence="1" type="ORF">S12H4_52648</name>
</gene>
<reference evidence="1" key="1">
    <citation type="journal article" date="2014" name="Front. Microbiol.">
        <title>High frequency of phylogenetically diverse reductive dehalogenase-homologous genes in deep subseafloor sedimentary metagenomes.</title>
        <authorList>
            <person name="Kawai M."/>
            <person name="Futagami T."/>
            <person name="Toyoda A."/>
            <person name="Takaki Y."/>
            <person name="Nishi S."/>
            <person name="Hori S."/>
            <person name="Arai W."/>
            <person name="Tsubouchi T."/>
            <person name="Morono Y."/>
            <person name="Uchiyama I."/>
            <person name="Ito T."/>
            <person name="Fujiyama A."/>
            <person name="Inagaki F."/>
            <person name="Takami H."/>
        </authorList>
    </citation>
    <scope>NUCLEOTIDE SEQUENCE</scope>
    <source>
        <strain evidence="1">Expedition CK06-06</strain>
    </source>
</reference>
<proteinExistence type="predicted"/>
<dbReference type="EMBL" id="BARW01033423">
    <property type="protein sequence ID" value="GAJ09610.1"/>
    <property type="molecule type" value="Genomic_DNA"/>
</dbReference>
<evidence type="ECO:0000313" key="1">
    <source>
        <dbReference type="EMBL" id="GAJ09610.1"/>
    </source>
</evidence>
<sequence length="51" mass="4584">MGIVGIGGGTIGCTGVTGTLGAGGAPPISEIPGGGVVGSIVGQGGVENYNK</sequence>
<comment type="caution">
    <text evidence="1">The sequence shown here is derived from an EMBL/GenBank/DDBJ whole genome shotgun (WGS) entry which is preliminary data.</text>
</comment>
<accession>X1VMA5</accession>
<dbReference type="AlphaFoldDB" id="X1VMA5"/>